<organism evidence="1 2">
    <name type="scientific">Uliginosibacterium sediminicola</name>
    <dbReference type="NCBI Taxonomy" id="2024550"/>
    <lineage>
        <taxon>Bacteria</taxon>
        <taxon>Pseudomonadati</taxon>
        <taxon>Pseudomonadota</taxon>
        <taxon>Betaproteobacteria</taxon>
        <taxon>Rhodocyclales</taxon>
        <taxon>Zoogloeaceae</taxon>
        <taxon>Uliginosibacterium</taxon>
    </lineage>
</organism>
<evidence type="ECO:0000313" key="1">
    <source>
        <dbReference type="EMBL" id="MEN3067919.1"/>
    </source>
</evidence>
<sequence length="160" mass="18509">MIEIVAIKGARGELIPATPEDAEKLATMPMGTSVKVSITAFHNTRFHRKLMALYRLGFEVFQEMPTEPQIHRGREVAKSFDGFRRDTTILAGHYNAYYRLNGEVRFEAKSLSYRRMNDQTKLQVYRDVLNQVWGRVLRQGAQYKSPEQVDEVVERLIGME</sequence>
<dbReference type="InterPro" id="IPR009797">
    <property type="entry name" value="DUF1367"/>
</dbReference>
<dbReference type="Pfam" id="PF07105">
    <property type="entry name" value="DUF1367"/>
    <property type="match status" value="2"/>
</dbReference>
<keyword evidence="2" id="KW-1185">Reference proteome</keyword>
<name>A0ABU9YWN5_9RHOO</name>
<dbReference type="RefSeq" id="WP_345918682.1">
    <property type="nucleotide sequence ID" value="NZ_JBDIVE010000002.1"/>
</dbReference>
<gene>
    <name evidence="1" type="ORF">ABDB84_05455</name>
</gene>
<reference evidence="1 2" key="1">
    <citation type="journal article" date="2018" name="Int. J. Syst. Evol. Microbiol.">
        <title>Uliginosibacterium sediminicola sp. nov., isolated from freshwater sediment.</title>
        <authorList>
            <person name="Hwang W.M."/>
            <person name="Kim S.M."/>
            <person name="Kang K."/>
            <person name="Ahn T.Y."/>
        </authorList>
    </citation>
    <scope>NUCLEOTIDE SEQUENCE [LARGE SCALE GENOMIC DNA]</scope>
    <source>
        <strain evidence="1 2">M1-21</strain>
    </source>
</reference>
<dbReference type="Proteomes" id="UP001410394">
    <property type="component" value="Unassembled WGS sequence"/>
</dbReference>
<accession>A0ABU9YWN5</accession>
<proteinExistence type="predicted"/>
<dbReference type="EMBL" id="JBDIVE010000002">
    <property type="protein sequence ID" value="MEN3067919.1"/>
    <property type="molecule type" value="Genomic_DNA"/>
</dbReference>
<evidence type="ECO:0000313" key="2">
    <source>
        <dbReference type="Proteomes" id="UP001410394"/>
    </source>
</evidence>
<protein>
    <submittedName>
        <fullName evidence="1">DUF1367 family protein</fullName>
    </submittedName>
</protein>
<comment type="caution">
    <text evidence="1">The sequence shown here is derived from an EMBL/GenBank/DDBJ whole genome shotgun (WGS) entry which is preliminary data.</text>
</comment>